<protein>
    <submittedName>
        <fullName evidence="2">Protein kinase-like domain protein</fullName>
    </submittedName>
</protein>
<dbReference type="InterPro" id="IPR051678">
    <property type="entry name" value="AGP_Transferase"/>
</dbReference>
<name>A0A167QCN6_9HYPO</name>
<dbReference type="OrthoDB" id="4177236at2759"/>
<evidence type="ECO:0000313" key="2">
    <source>
        <dbReference type="EMBL" id="OAA57517.1"/>
    </source>
</evidence>
<dbReference type="Proteomes" id="UP000076874">
    <property type="component" value="Unassembled WGS sequence"/>
</dbReference>
<keyword evidence="3" id="KW-1185">Reference proteome</keyword>
<evidence type="ECO:0000259" key="1">
    <source>
        <dbReference type="Pfam" id="PF01636"/>
    </source>
</evidence>
<proteinExistence type="predicted"/>
<reference evidence="2 3" key="1">
    <citation type="journal article" date="2016" name="Genome Biol. Evol.">
        <title>Divergent and convergent evolution of fungal pathogenicity.</title>
        <authorList>
            <person name="Shang Y."/>
            <person name="Xiao G."/>
            <person name="Zheng P."/>
            <person name="Cen K."/>
            <person name="Zhan S."/>
            <person name="Wang C."/>
        </authorList>
    </citation>
    <scope>NUCLEOTIDE SEQUENCE [LARGE SCALE GENOMIC DNA]</scope>
    <source>
        <strain evidence="2 3">RCEF 264</strain>
    </source>
</reference>
<gene>
    <name evidence="2" type="ORF">SPI_07176</name>
</gene>
<dbReference type="GO" id="GO:0016301">
    <property type="term" value="F:kinase activity"/>
    <property type="evidence" value="ECO:0007669"/>
    <property type="project" value="UniProtKB-KW"/>
</dbReference>
<dbReference type="STRING" id="1081102.A0A167QCN6"/>
<keyword evidence="2" id="KW-0418">Kinase</keyword>
<dbReference type="InterPro" id="IPR002575">
    <property type="entry name" value="Aminoglycoside_PTrfase"/>
</dbReference>
<comment type="caution">
    <text evidence="2">The sequence shown here is derived from an EMBL/GenBank/DDBJ whole genome shotgun (WGS) entry which is preliminary data.</text>
</comment>
<accession>A0A167QCN6</accession>
<dbReference type="PANTHER" id="PTHR21310">
    <property type="entry name" value="AMINOGLYCOSIDE PHOSPHOTRANSFERASE-RELATED-RELATED"/>
    <property type="match status" value="1"/>
</dbReference>
<dbReference type="PANTHER" id="PTHR21310:SF39">
    <property type="entry name" value="AMINOGLYCOSIDE PHOSPHOTRANSFERASE DOMAIN-CONTAINING PROTEIN"/>
    <property type="match status" value="1"/>
</dbReference>
<evidence type="ECO:0000313" key="3">
    <source>
        <dbReference type="Proteomes" id="UP000076874"/>
    </source>
</evidence>
<dbReference type="EMBL" id="AZHD01000014">
    <property type="protein sequence ID" value="OAA57517.1"/>
    <property type="molecule type" value="Genomic_DNA"/>
</dbReference>
<dbReference type="Gene3D" id="3.90.1200.10">
    <property type="match status" value="1"/>
</dbReference>
<sequence>MASFQGHQLEHYADAQLSRFIREAPSLQHHEGILLLSDTHVAKRYAADRAEDANEAIELACRLGVRAPAIKRTVEVDDITWCIMDKVAGVTLEEAWSELGLLKSIVLALQLRAFIGILRSATSSTAGSLATGMCRSFWLEDRYRLPARATMNNIHAFINFWMDFVSLRREIRKTASQHRELPKHHHLSPASGLVFTHHDLAPRNILLHPSGDLWLLDWDYAGWYPVCFEFAAMHNFNIPRKWNRWARIRWNLFCWIAAGFYGRDARVLRIVQSRCARFPAARRFNIKANGYASAIGRRSDSS</sequence>
<feature type="domain" description="Aminoglycoside phosphotransferase" evidence="1">
    <location>
        <begin position="45"/>
        <end position="251"/>
    </location>
</feature>
<dbReference type="AlphaFoldDB" id="A0A167QCN6"/>
<dbReference type="Pfam" id="PF01636">
    <property type="entry name" value="APH"/>
    <property type="match status" value="1"/>
</dbReference>
<dbReference type="SUPFAM" id="SSF56112">
    <property type="entry name" value="Protein kinase-like (PK-like)"/>
    <property type="match status" value="1"/>
</dbReference>
<dbReference type="InterPro" id="IPR011009">
    <property type="entry name" value="Kinase-like_dom_sf"/>
</dbReference>
<organism evidence="2 3">
    <name type="scientific">Niveomyces insectorum RCEF 264</name>
    <dbReference type="NCBI Taxonomy" id="1081102"/>
    <lineage>
        <taxon>Eukaryota</taxon>
        <taxon>Fungi</taxon>
        <taxon>Dikarya</taxon>
        <taxon>Ascomycota</taxon>
        <taxon>Pezizomycotina</taxon>
        <taxon>Sordariomycetes</taxon>
        <taxon>Hypocreomycetidae</taxon>
        <taxon>Hypocreales</taxon>
        <taxon>Cordycipitaceae</taxon>
        <taxon>Niveomyces</taxon>
    </lineage>
</organism>
<keyword evidence="2" id="KW-0808">Transferase</keyword>